<sequence length="310" mass="35195">MPKRNPVETLENLSFELIFDVILSFGRNHDQPTRGYQDAELFQTVDAWVKCMPITILDRIIPKMLNHIASKVARRDRMKGLISILQLLLQPKLSKLHLENLFSMHRMSSMANTQIRQLLVTRVSQMHHLTEFHLPGKCTDAILDVVAASCPRLRVAKFGLSQVTDVGVEALVKGCPHLTVLELQDCTQVTSAGVLRVLERCKCLEQLHANNLLVILITNFHGSDRTFPFRHLSQYSSSDSVPMRSLQWLFGAMPQLESLQICLRNSDLDALRYLPKTLHSLDLEVTEDFLEPPWADIGPQLTSLHIKCES</sequence>
<dbReference type="KEGG" id="hazt:108667653"/>
<name>A0A8B7N9P1_HYAAZ</name>
<protein>
    <submittedName>
        <fullName evidence="2">Uncharacterized protein LOC108667653 isoform X1</fullName>
    </submittedName>
</protein>
<dbReference type="GeneID" id="108667653"/>
<dbReference type="InterPro" id="IPR032675">
    <property type="entry name" value="LRR_dom_sf"/>
</dbReference>
<dbReference type="GO" id="GO:0019005">
    <property type="term" value="C:SCF ubiquitin ligase complex"/>
    <property type="evidence" value="ECO:0007669"/>
    <property type="project" value="TreeGrafter"/>
</dbReference>
<dbReference type="OrthoDB" id="63112at2759"/>
<dbReference type="GO" id="GO:0031146">
    <property type="term" value="P:SCF-dependent proteasomal ubiquitin-dependent protein catabolic process"/>
    <property type="evidence" value="ECO:0007669"/>
    <property type="project" value="TreeGrafter"/>
</dbReference>
<keyword evidence="1" id="KW-1185">Reference proteome</keyword>
<dbReference type="Proteomes" id="UP000694843">
    <property type="component" value="Unplaced"/>
</dbReference>
<accession>A0A8B7N9P1</accession>
<proteinExistence type="predicted"/>
<dbReference type="AlphaFoldDB" id="A0A8B7N9P1"/>
<reference evidence="2" key="1">
    <citation type="submission" date="2025-08" db="UniProtKB">
        <authorList>
            <consortium name="RefSeq"/>
        </authorList>
    </citation>
    <scope>IDENTIFICATION</scope>
    <source>
        <tissue evidence="2">Whole organism</tissue>
    </source>
</reference>
<organism evidence="1 2">
    <name type="scientific">Hyalella azteca</name>
    <name type="common">Amphipod</name>
    <dbReference type="NCBI Taxonomy" id="294128"/>
    <lineage>
        <taxon>Eukaryota</taxon>
        <taxon>Metazoa</taxon>
        <taxon>Ecdysozoa</taxon>
        <taxon>Arthropoda</taxon>
        <taxon>Crustacea</taxon>
        <taxon>Multicrustacea</taxon>
        <taxon>Malacostraca</taxon>
        <taxon>Eumalacostraca</taxon>
        <taxon>Peracarida</taxon>
        <taxon>Amphipoda</taxon>
        <taxon>Senticaudata</taxon>
        <taxon>Talitrida</taxon>
        <taxon>Talitroidea</taxon>
        <taxon>Hyalellidae</taxon>
        <taxon>Hyalella</taxon>
    </lineage>
</organism>
<dbReference type="PANTHER" id="PTHR13318">
    <property type="entry name" value="PARTNER OF PAIRED, ISOFORM B-RELATED"/>
    <property type="match status" value="1"/>
</dbReference>
<gene>
    <name evidence="2" type="primary">LOC108667653</name>
</gene>
<dbReference type="Gene3D" id="3.80.10.10">
    <property type="entry name" value="Ribonuclease Inhibitor"/>
    <property type="match status" value="1"/>
</dbReference>
<evidence type="ECO:0000313" key="2">
    <source>
        <dbReference type="RefSeq" id="XP_018010184.1"/>
    </source>
</evidence>
<dbReference type="SUPFAM" id="SSF52047">
    <property type="entry name" value="RNI-like"/>
    <property type="match status" value="1"/>
</dbReference>
<dbReference type="RefSeq" id="XP_018010184.1">
    <property type="nucleotide sequence ID" value="XM_018154695.2"/>
</dbReference>
<evidence type="ECO:0000313" key="1">
    <source>
        <dbReference type="Proteomes" id="UP000694843"/>
    </source>
</evidence>